<dbReference type="EMBL" id="CANHGI010000002">
    <property type="protein sequence ID" value="CAI5442973.1"/>
    <property type="molecule type" value="Genomic_DNA"/>
</dbReference>
<comment type="caution">
    <text evidence="7">The sequence shown here is derived from an EMBL/GenBank/DDBJ whole genome shotgun (WGS) entry which is preliminary data.</text>
</comment>
<feature type="transmembrane region" description="Helical" evidence="6">
    <location>
        <begin position="273"/>
        <end position="297"/>
    </location>
</feature>
<reference evidence="7" key="1">
    <citation type="submission" date="2022-11" db="EMBL/GenBank/DDBJ databases">
        <authorList>
            <person name="Kikuchi T."/>
        </authorList>
    </citation>
    <scope>NUCLEOTIDE SEQUENCE</scope>
    <source>
        <strain evidence="7">PS1010</strain>
    </source>
</reference>
<dbReference type="GO" id="GO:0004930">
    <property type="term" value="F:G protein-coupled receptor activity"/>
    <property type="evidence" value="ECO:0007669"/>
    <property type="project" value="InterPro"/>
</dbReference>
<organism evidence="7 8">
    <name type="scientific">Caenorhabditis angaria</name>
    <dbReference type="NCBI Taxonomy" id="860376"/>
    <lineage>
        <taxon>Eukaryota</taxon>
        <taxon>Metazoa</taxon>
        <taxon>Ecdysozoa</taxon>
        <taxon>Nematoda</taxon>
        <taxon>Chromadorea</taxon>
        <taxon>Rhabditida</taxon>
        <taxon>Rhabditina</taxon>
        <taxon>Rhabditomorpha</taxon>
        <taxon>Rhabditoidea</taxon>
        <taxon>Rhabditidae</taxon>
        <taxon>Peloderinae</taxon>
        <taxon>Caenorhabditis</taxon>
    </lineage>
</organism>
<accession>A0A9P1MXY6</accession>
<dbReference type="AlphaFoldDB" id="A0A9P1MXY6"/>
<evidence type="ECO:0000256" key="6">
    <source>
        <dbReference type="SAM" id="Phobius"/>
    </source>
</evidence>
<proteinExistence type="inferred from homology"/>
<sequence length="330" mass="38729">MSEQCASQFQIDLYSTPFYFVITQVNLTVVLLSIIVAYLAVRELYSQSIINSTPRLFLTIDVVYAMIHQFSYFYIKIDLTYKILFKLDKPCELLISVYDCRFVSRGFIMGSSGLTLVQTAMTFDRLFATCYPKIHKKQKRAIGSIFTFFIILASWFTWDLLTINDPLNDYIQNCGYFPPKSQNNFDTLLIVSFFIAVFNFIINIINLKIQLLKAEKYHKQFNMLKRYNAMENTKNAQAITLLSTGQIFGIGLWNGSTYILRTYKKSLTPFQYALLLTSFYIPPYVCLFLPLLMIIILRRIREHRSKVIKSLRNQKETQDEYMDKMRKVWS</sequence>
<evidence type="ECO:0000256" key="4">
    <source>
        <dbReference type="ARBA" id="ARBA00023136"/>
    </source>
</evidence>
<feature type="transmembrane region" description="Helical" evidence="6">
    <location>
        <begin position="18"/>
        <end position="41"/>
    </location>
</feature>
<protein>
    <submittedName>
        <fullName evidence="7">Uncharacterized protein</fullName>
    </submittedName>
</protein>
<keyword evidence="8" id="KW-1185">Reference proteome</keyword>
<keyword evidence="2 6" id="KW-0812">Transmembrane</keyword>
<dbReference type="Pfam" id="PF02117">
    <property type="entry name" value="7TM_GPCR_Sra"/>
    <property type="match status" value="1"/>
</dbReference>
<dbReference type="PANTHER" id="PTHR31357:SF5">
    <property type="entry name" value="SERPENTINE RECEPTOR CLASS ALPHA-1-RELATED"/>
    <property type="match status" value="1"/>
</dbReference>
<dbReference type="PANTHER" id="PTHR31357">
    <property type="entry name" value="SERPENTINE RECEPTOR CLASS ALPHA-10"/>
    <property type="match status" value="1"/>
</dbReference>
<keyword evidence="3 6" id="KW-1133">Transmembrane helix</keyword>
<name>A0A9P1MXY6_9PELO</name>
<feature type="transmembrane region" description="Helical" evidence="6">
    <location>
        <begin position="235"/>
        <end position="253"/>
    </location>
</feature>
<dbReference type="Gene3D" id="1.20.1070.10">
    <property type="entry name" value="Rhodopsin 7-helix transmembrane proteins"/>
    <property type="match status" value="1"/>
</dbReference>
<dbReference type="InterPro" id="IPR000344">
    <property type="entry name" value="7TM_GPCR_serpentine_rcpt_Sra"/>
</dbReference>
<dbReference type="GO" id="GO:0004984">
    <property type="term" value="F:olfactory receptor activity"/>
    <property type="evidence" value="ECO:0007669"/>
    <property type="project" value="TreeGrafter"/>
</dbReference>
<dbReference type="Proteomes" id="UP001152747">
    <property type="component" value="Unassembled WGS sequence"/>
</dbReference>
<feature type="transmembrane region" description="Helical" evidence="6">
    <location>
        <begin position="53"/>
        <end position="75"/>
    </location>
</feature>
<evidence type="ECO:0000256" key="2">
    <source>
        <dbReference type="ARBA" id="ARBA00022692"/>
    </source>
</evidence>
<evidence type="ECO:0000313" key="7">
    <source>
        <dbReference type="EMBL" id="CAI5442973.1"/>
    </source>
</evidence>
<comment type="subcellular location">
    <subcellularLocation>
        <location evidence="1">Membrane</location>
        <topology evidence="1">Multi-pass membrane protein</topology>
    </subcellularLocation>
</comment>
<evidence type="ECO:0000256" key="1">
    <source>
        <dbReference type="ARBA" id="ARBA00004141"/>
    </source>
</evidence>
<evidence type="ECO:0000256" key="3">
    <source>
        <dbReference type="ARBA" id="ARBA00022989"/>
    </source>
</evidence>
<dbReference type="GO" id="GO:0016020">
    <property type="term" value="C:membrane"/>
    <property type="evidence" value="ECO:0007669"/>
    <property type="project" value="UniProtKB-SubCell"/>
</dbReference>
<keyword evidence="4 6" id="KW-0472">Membrane</keyword>
<dbReference type="InterPro" id="IPR051080">
    <property type="entry name" value="Nematode_rcpt-like_serp_alpha"/>
</dbReference>
<evidence type="ECO:0000256" key="5">
    <source>
        <dbReference type="ARBA" id="ARBA00037994"/>
    </source>
</evidence>
<evidence type="ECO:0000313" key="8">
    <source>
        <dbReference type="Proteomes" id="UP001152747"/>
    </source>
</evidence>
<comment type="similarity">
    <text evidence="5">Belongs to the nematode receptor-like protein sra family.</text>
</comment>
<gene>
    <name evidence="7" type="ORF">CAMP_LOCUS5610</name>
</gene>
<feature type="transmembrane region" description="Helical" evidence="6">
    <location>
        <begin position="188"/>
        <end position="209"/>
    </location>
</feature>
<feature type="transmembrane region" description="Helical" evidence="6">
    <location>
        <begin position="141"/>
        <end position="158"/>
    </location>
</feature>
<dbReference type="PRINTS" id="PR00697">
    <property type="entry name" value="TMPROTEINSRA"/>
</dbReference>